<organism evidence="2 3">
    <name type="scientific">Jannaschia aquimarina</name>
    <dbReference type="NCBI Taxonomy" id="935700"/>
    <lineage>
        <taxon>Bacteria</taxon>
        <taxon>Pseudomonadati</taxon>
        <taxon>Pseudomonadota</taxon>
        <taxon>Alphaproteobacteria</taxon>
        <taxon>Rhodobacterales</taxon>
        <taxon>Roseobacteraceae</taxon>
        <taxon>Jannaschia</taxon>
    </lineage>
</organism>
<dbReference type="Proteomes" id="UP000032232">
    <property type="component" value="Unassembled WGS sequence"/>
</dbReference>
<dbReference type="OrthoDB" id="7426224at2"/>
<accession>A0A0D1DC89</accession>
<dbReference type="EMBL" id="JYFE01000017">
    <property type="protein sequence ID" value="KIT17613.1"/>
    <property type="molecule type" value="Genomic_DNA"/>
</dbReference>
<dbReference type="RefSeq" id="WP_052500764.1">
    <property type="nucleotide sequence ID" value="NZ_FZPF01000002.1"/>
</dbReference>
<sequence length="165" mass="17738">MRALAALLIAAGPASADCGPEDVFMSCTVADGRALSVHYDACSARYSFGKIGKPELTLDRPLTDLGFKPWPGIGRDIWEAAIFLTDGHRYEVFAGFQRPLGDEVVEVAPPTFGGVVVSRGGEDIARFECRTGTVEWAYGWPGLLDAKAAAGGDWDPARKLWHPAE</sequence>
<keyword evidence="1" id="KW-0732">Signal</keyword>
<dbReference type="AlphaFoldDB" id="A0A0D1DC89"/>
<proteinExistence type="predicted"/>
<feature type="chain" id="PRO_5002229064" evidence="1">
    <location>
        <begin position="17"/>
        <end position="165"/>
    </location>
</feature>
<evidence type="ECO:0000313" key="2">
    <source>
        <dbReference type="EMBL" id="KIT17613.1"/>
    </source>
</evidence>
<keyword evidence="3" id="KW-1185">Reference proteome</keyword>
<feature type="signal peptide" evidence="1">
    <location>
        <begin position="1"/>
        <end position="16"/>
    </location>
</feature>
<evidence type="ECO:0000313" key="3">
    <source>
        <dbReference type="Proteomes" id="UP000032232"/>
    </source>
</evidence>
<name>A0A0D1DC89_9RHOB</name>
<reference evidence="2 3" key="1">
    <citation type="submission" date="2015-02" db="EMBL/GenBank/DDBJ databases">
        <title>Genome Sequence of Jannaschia aquimarina DSM28248, a member of the Roseobacter clade.</title>
        <authorList>
            <person name="Voget S."/>
            <person name="Daniel R."/>
        </authorList>
    </citation>
    <scope>NUCLEOTIDE SEQUENCE [LARGE SCALE GENOMIC DNA]</scope>
    <source>
        <strain evidence="2 3">GSW-M26</strain>
    </source>
</reference>
<dbReference type="PATRIC" id="fig|935700.4.peg.846"/>
<gene>
    <name evidence="2" type="ORF">jaqu_08030</name>
</gene>
<comment type="caution">
    <text evidence="2">The sequence shown here is derived from an EMBL/GenBank/DDBJ whole genome shotgun (WGS) entry which is preliminary data.</text>
</comment>
<protein>
    <submittedName>
        <fullName evidence="2">Uncharacterized protein</fullName>
    </submittedName>
</protein>
<dbReference type="STRING" id="935700.jaqu_08030"/>
<evidence type="ECO:0000256" key="1">
    <source>
        <dbReference type="SAM" id="SignalP"/>
    </source>
</evidence>